<dbReference type="InterPro" id="IPR000537">
    <property type="entry name" value="UbiA_prenyltransferase"/>
</dbReference>
<evidence type="ECO:0000256" key="3">
    <source>
        <dbReference type="ARBA" id="ARBA00022989"/>
    </source>
</evidence>
<evidence type="ECO:0000313" key="7">
    <source>
        <dbReference type="Proteomes" id="UP000707731"/>
    </source>
</evidence>
<sequence length="311" mass="33630">MDLLTPATRSVRAYGHLANVYFLDYNLGYLLVATLLPAAAAREASTWAALALIIVGYFLLHSAVIAFDDITGYRDGTDAKNYQDNPSALRRAKWKPLVTGELRLGQAVRFAWTCVAVGLLLLLTGLFMTPHHSPALIALAVAGVCVSLQYSYGIKFSHIGFQEMVLLLWTLELVLIPYWALTGGITGRILIEGALFAFWLMMVSMYSNLRDLETDRGAGRLNIATIAGERTYIRLLGALAVADILVVGVLVVTGMLPALLAALLCPVFAARLAQFRLGALERDPLLGRLLGRRLAWAGATVMAVGNLVVSG</sequence>
<keyword evidence="3 5" id="KW-1133">Transmembrane helix</keyword>
<dbReference type="Gene3D" id="1.10.357.140">
    <property type="entry name" value="UbiA prenyltransferase"/>
    <property type="match status" value="1"/>
</dbReference>
<dbReference type="RefSeq" id="WP_194999980.1">
    <property type="nucleotide sequence ID" value="NZ_JADLQN010000001.1"/>
</dbReference>
<evidence type="ECO:0000256" key="4">
    <source>
        <dbReference type="ARBA" id="ARBA00023136"/>
    </source>
</evidence>
<dbReference type="Pfam" id="PF01040">
    <property type="entry name" value="UbiA"/>
    <property type="match status" value="1"/>
</dbReference>
<name>A0ABS0D5S1_9NOCA</name>
<evidence type="ECO:0000256" key="2">
    <source>
        <dbReference type="ARBA" id="ARBA00022692"/>
    </source>
</evidence>
<feature type="transmembrane region" description="Helical" evidence="5">
    <location>
        <begin position="47"/>
        <end position="67"/>
    </location>
</feature>
<evidence type="ECO:0000313" key="6">
    <source>
        <dbReference type="EMBL" id="MBF6353012.1"/>
    </source>
</evidence>
<feature type="transmembrane region" description="Helical" evidence="5">
    <location>
        <begin position="189"/>
        <end position="207"/>
    </location>
</feature>
<protein>
    <submittedName>
        <fullName evidence="6">UbiA family prenyltransferase</fullName>
    </submittedName>
</protein>
<dbReference type="EMBL" id="JADLQN010000001">
    <property type="protein sequence ID" value="MBF6353012.1"/>
    <property type="molecule type" value="Genomic_DNA"/>
</dbReference>
<organism evidence="6 7">
    <name type="scientific">Nocardia higoensis</name>
    <dbReference type="NCBI Taxonomy" id="228599"/>
    <lineage>
        <taxon>Bacteria</taxon>
        <taxon>Bacillati</taxon>
        <taxon>Actinomycetota</taxon>
        <taxon>Actinomycetes</taxon>
        <taxon>Mycobacteriales</taxon>
        <taxon>Nocardiaceae</taxon>
        <taxon>Nocardia</taxon>
    </lineage>
</organism>
<feature type="transmembrane region" description="Helical" evidence="5">
    <location>
        <begin position="135"/>
        <end position="152"/>
    </location>
</feature>
<reference evidence="6 7" key="1">
    <citation type="submission" date="2020-10" db="EMBL/GenBank/DDBJ databases">
        <title>Identification of Nocardia species via Next-generation sequencing and recognition of intraspecies genetic diversity.</title>
        <authorList>
            <person name="Li P."/>
            <person name="Li P."/>
            <person name="Lu B."/>
        </authorList>
    </citation>
    <scope>NUCLEOTIDE SEQUENCE [LARGE SCALE GENOMIC DNA]</scope>
    <source>
        <strain evidence="6 7">BJ06-0143</strain>
    </source>
</reference>
<keyword evidence="2 5" id="KW-0812">Transmembrane</keyword>
<evidence type="ECO:0000256" key="5">
    <source>
        <dbReference type="SAM" id="Phobius"/>
    </source>
</evidence>
<keyword evidence="7" id="KW-1185">Reference proteome</keyword>
<feature type="transmembrane region" description="Helical" evidence="5">
    <location>
        <begin position="164"/>
        <end position="182"/>
    </location>
</feature>
<comment type="subcellular location">
    <subcellularLocation>
        <location evidence="1">Membrane</location>
        <topology evidence="1">Multi-pass membrane protein</topology>
    </subcellularLocation>
</comment>
<keyword evidence="4 5" id="KW-0472">Membrane</keyword>
<feature type="transmembrane region" description="Helical" evidence="5">
    <location>
        <begin position="20"/>
        <end position="40"/>
    </location>
</feature>
<feature type="transmembrane region" description="Helical" evidence="5">
    <location>
        <begin position="110"/>
        <end position="128"/>
    </location>
</feature>
<accession>A0ABS0D5S1</accession>
<dbReference type="InterPro" id="IPR044878">
    <property type="entry name" value="UbiA_sf"/>
</dbReference>
<evidence type="ECO:0000256" key="1">
    <source>
        <dbReference type="ARBA" id="ARBA00004141"/>
    </source>
</evidence>
<gene>
    <name evidence="6" type="ORF">IU449_00350</name>
</gene>
<proteinExistence type="predicted"/>
<dbReference type="Proteomes" id="UP000707731">
    <property type="component" value="Unassembled WGS sequence"/>
</dbReference>
<comment type="caution">
    <text evidence="6">The sequence shown here is derived from an EMBL/GenBank/DDBJ whole genome shotgun (WGS) entry which is preliminary data.</text>
</comment>